<proteinExistence type="inferred from homology"/>
<dbReference type="InterPro" id="IPR027081">
    <property type="entry name" value="CyclinH/Ccl1"/>
</dbReference>
<keyword evidence="3 7" id="KW-0195">Cyclin</keyword>
<dbReference type="NCBIfam" id="TIGR00569">
    <property type="entry name" value="ccl1"/>
    <property type="match status" value="1"/>
</dbReference>
<dbReference type="SUPFAM" id="SSF47954">
    <property type="entry name" value="Cyclin-like"/>
    <property type="match status" value="2"/>
</dbReference>
<dbReference type="CDD" id="cd20524">
    <property type="entry name" value="CYCLIN_CCNH_rpt1"/>
    <property type="match status" value="1"/>
</dbReference>
<evidence type="ECO:0000256" key="6">
    <source>
        <dbReference type="ARBA" id="ARBA00026042"/>
    </source>
</evidence>
<dbReference type="PANTHER" id="PTHR10026">
    <property type="entry name" value="CYCLIN"/>
    <property type="match status" value="1"/>
</dbReference>
<evidence type="ECO:0000313" key="10">
    <source>
        <dbReference type="Proteomes" id="UP001152798"/>
    </source>
</evidence>
<protein>
    <recommendedName>
        <fullName evidence="2">Cyclin-H</fullName>
    </recommendedName>
</protein>
<evidence type="ECO:0000313" key="9">
    <source>
        <dbReference type="EMBL" id="CAH1401577.1"/>
    </source>
</evidence>
<dbReference type="GO" id="GO:0070985">
    <property type="term" value="C:transcription factor TFIIK complex"/>
    <property type="evidence" value="ECO:0007669"/>
    <property type="project" value="InterPro"/>
</dbReference>
<keyword evidence="10" id="KW-1185">Reference proteome</keyword>
<dbReference type="InterPro" id="IPR013763">
    <property type="entry name" value="Cyclin-like_dom"/>
</dbReference>
<accession>A0A9P0MT38</accession>
<comment type="similarity">
    <text evidence="1">Belongs to the cyclin family. Cyclin C subfamily.</text>
</comment>
<keyword evidence="4" id="KW-0131">Cell cycle</keyword>
<name>A0A9P0MT38_NEZVI</name>
<evidence type="ECO:0000256" key="7">
    <source>
        <dbReference type="RuleBase" id="RU000383"/>
    </source>
</evidence>
<dbReference type="InterPro" id="IPR036915">
    <property type="entry name" value="Cyclin-like_sf"/>
</dbReference>
<evidence type="ECO:0000256" key="2">
    <source>
        <dbReference type="ARBA" id="ARBA00019496"/>
    </source>
</evidence>
<evidence type="ECO:0000256" key="5">
    <source>
        <dbReference type="ARBA" id="ARBA00025343"/>
    </source>
</evidence>
<comment type="subunit">
    <text evidence="6">Associates primarily with CDK7 and MAT1 to form the CAK complex. CAK can further associate with the core-TFIIH to form the TFIIH basal transcription factor.</text>
</comment>
<dbReference type="InterPro" id="IPR031658">
    <property type="entry name" value="Cyclin_C_2"/>
</dbReference>
<reference evidence="9" key="1">
    <citation type="submission" date="2022-01" db="EMBL/GenBank/DDBJ databases">
        <authorList>
            <person name="King R."/>
        </authorList>
    </citation>
    <scope>NUCLEOTIDE SEQUENCE</scope>
</reference>
<dbReference type="Pfam" id="PF16899">
    <property type="entry name" value="Cyclin_C_2"/>
    <property type="match status" value="1"/>
</dbReference>
<dbReference type="AlphaFoldDB" id="A0A9P0MT38"/>
<dbReference type="SMART" id="SM00385">
    <property type="entry name" value="CYCLIN"/>
    <property type="match status" value="1"/>
</dbReference>
<dbReference type="GO" id="GO:0006357">
    <property type="term" value="P:regulation of transcription by RNA polymerase II"/>
    <property type="evidence" value="ECO:0007669"/>
    <property type="project" value="InterPro"/>
</dbReference>
<dbReference type="Proteomes" id="UP001152798">
    <property type="component" value="Chromosome 5"/>
</dbReference>
<evidence type="ECO:0000256" key="1">
    <source>
        <dbReference type="ARBA" id="ARBA00008638"/>
    </source>
</evidence>
<dbReference type="EMBL" id="OV725081">
    <property type="protein sequence ID" value="CAH1401577.1"/>
    <property type="molecule type" value="Genomic_DNA"/>
</dbReference>
<dbReference type="InterPro" id="IPR006671">
    <property type="entry name" value="Cyclin_N"/>
</dbReference>
<dbReference type="GO" id="GO:0016538">
    <property type="term" value="F:cyclin-dependent protein serine/threonine kinase regulator activity"/>
    <property type="evidence" value="ECO:0007669"/>
    <property type="project" value="InterPro"/>
</dbReference>
<gene>
    <name evidence="9" type="ORF">NEZAVI_LOCUS10571</name>
</gene>
<dbReference type="FunFam" id="1.10.472.10:FF:000029">
    <property type="entry name" value="Cyclin h"/>
    <property type="match status" value="1"/>
</dbReference>
<organism evidence="9 10">
    <name type="scientific">Nezara viridula</name>
    <name type="common">Southern green stink bug</name>
    <name type="synonym">Cimex viridulus</name>
    <dbReference type="NCBI Taxonomy" id="85310"/>
    <lineage>
        <taxon>Eukaryota</taxon>
        <taxon>Metazoa</taxon>
        <taxon>Ecdysozoa</taxon>
        <taxon>Arthropoda</taxon>
        <taxon>Hexapoda</taxon>
        <taxon>Insecta</taxon>
        <taxon>Pterygota</taxon>
        <taxon>Neoptera</taxon>
        <taxon>Paraneoptera</taxon>
        <taxon>Hemiptera</taxon>
        <taxon>Heteroptera</taxon>
        <taxon>Panheteroptera</taxon>
        <taxon>Pentatomomorpha</taxon>
        <taxon>Pentatomoidea</taxon>
        <taxon>Pentatomidae</taxon>
        <taxon>Pentatominae</taxon>
        <taxon>Nezara</taxon>
    </lineage>
</organism>
<evidence type="ECO:0000259" key="8">
    <source>
        <dbReference type="SMART" id="SM00385"/>
    </source>
</evidence>
<dbReference type="CDD" id="cd20525">
    <property type="entry name" value="CYCLIN_CCNH_rpt2"/>
    <property type="match status" value="1"/>
</dbReference>
<feature type="domain" description="Cyclin-like" evidence="8">
    <location>
        <begin position="61"/>
        <end position="148"/>
    </location>
</feature>
<sequence>MFPKSSQRRNWMFKDEAELQSLRVAANKKFVDEFKSRLDPNAQQAMLSAEEEKTLLRFYEFQMRDLCKRFVPPMPKAVIGCAFNYFKRFYLNNSVMNYHPKEILVTCVYLACKVEEFNVSIGQFVANIKGDREKAADIIINNELQLMQQLNYHLTIHNPFRPVEGFLIDIKVRSNLKNPEKLRAGIDELLDKLYLTDACLLYSPSQIALASILHSASKNQENLDLYVTQTLLGGDPSRLTDLIEAVRKIRSSCKINEPPSREVIKNLEKRLEVCRNEENNPDSQVYKERMAELVEDDEERAARRYAKVSRKQAQTEAQLLGVAPLDT</sequence>
<dbReference type="FunFam" id="1.10.472.10:FF:000088">
    <property type="entry name" value="Cyclin-H"/>
    <property type="match status" value="1"/>
</dbReference>
<evidence type="ECO:0000256" key="4">
    <source>
        <dbReference type="ARBA" id="ARBA00023306"/>
    </source>
</evidence>
<evidence type="ECO:0000256" key="3">
    <source>
        <dbReference type="ARBA" id="ARBA00023127"/>
    </source>
</evidence>
<dbReference type="GO" id="GO:0006351">
    <property type="term" value="P:DNA-templated transcription"/>
    <property type="evidence" value="ECO:0007669"/>
    <property type="project" value="InterPro"/>
</dbReference>
<dbReference type="InterPro" id="IPR043198">
    <property type="entry name" value="Cyclin/Ssn8"/>
</dbReference>
<dbReference type="Gene3D" id="1.10.472.10">
    <property type="entry name" value="Cyclin-like"/>
    <property type="match status" value="2"/>
</dbReference>
<dbReference type="Pfam" id="PF00134">
    <property type="entry name" value="Cyclin_N"/>
    <property type="match status" value="1"/>
</dbReference>
<comment type="function">
    <text evidence="5">Regulates CDK7, the catalytic subunit of the CDK-activating kinase (CAK) enzymatic complex. CAK activates the cyclin-associated kinases CDK1, CDK2, CDK4 and CDK6 by threonine phosphorylation. CAK complexed to the core-TFIIH basal transcription factor activates RNA polymerase II by serine phosphorylation of the repetitive C-terminal domain (CTD) of its large subunit (POLR2A), allowing its escape from the promoter and elongation of the transcripts. Involved in cell cycle control and in RNA transcription by RNA polymerase II. Its expression and activity are constant throughout the cell cycle.</text>
</comment>
<dbReference type="OrthoDB" id="340962at2759"/>